<dbReference type="AlphaFoldDB" id="A0A345PJM4"/>
<reference evidence="3" key="1">
    <citation type="submission" date="2017-11" db="EMBL/GenBank/DDBJ databases">
        <authorList>
            <person name="Zhu W."/>
        </authorList>
    </citation>
    <scope>NUCLEOTIDE SEQUENCE [LARGE SCALE GENOMIC DNA]</scope>
    <source>
        <strain evidence="3">160</strain>
    </source>
</reference>
<dbReference type="InterPro" id="IPR036388">
    <property type="entry name" value="WH-like_DNA-bd_sf"/>
</dbReference>
<organism evidence="2 3">
    <name type="scientific">Oceanobacillus zhaokaii</name>
    <dbReference type="NCBI Taxonomy" id="2052660"/>
    <lineage>
        <taxon>Bacteria</taxon>
        <taxon>Bacillati</taxon>
        <taxon>Bacillota</taxon>
        <taxon>Bacilli</taxon>
        <taxon>Bacillales</taxon>
        <taxon>Bacillaceae</taxon>
        <taxon>Oceanobacillus</taxon>
    </lineage>
</organism>
<dbReference type="KEGG" id="ocn:CUC15_15250"/>
<keyword evidence="3" id="KW-1185">Reference proteome</keyword>
<accession>A0A345PJM4</accession>
<dbReference type="Pfam" id="PF00753">
    <property type="entry name" value="Lactamase_B"/>
    <property type="match status" value="1"/>
</dbReference>
<dbReference type="RefSeq" id="WP_114917491.1">
    <property type="nucleotide sequence ID" value="NZ_CP024848.1"/>
</dbReference>
<dbReference type="Proteomes" id="UP000253908">
    <property type="component" value="Chromosome"/>
</dbReference>
<dbReference type="Gene3D" id="1.10.10.10">
    <property type="entry name" value="Winged helix-like DNA-binding domain superfamily/Winged helix DNA-binding domain"/>
    <property type="match status" value="1"/>
</dbReference>
<dbReference type="Gene3D" id="3.60.15.10">
    <property type="entry name" value="Ribonuclease Z/Hydroxyacylglutathione hydrolase-like"/>
    <property type="match status" value="1"/>
</dbReference>
<dbReference type="InterPro" id="IPR050662">
    <property type="entry name" value="Sec-metab_biosynth-thioest"/>
</dbReference>
<dbReference type="PANTHER" id="PTHR23131:SF4">
    <property type="entry name" value="METALLO-BETA-LACTAMASE SUPERFAMILY POTEIN"/>
    <property type="match status" value="1"/>
</dbReference>
<keyword evidence="2" id="KW-0378">Hydrolase</keyword>
<dbReference type="SUPFAM" id="SSF56281">
    <property type="entry name" value="Metallo-hydrolase/oxidoreductase"/>
    <property type="match status" value="1"/>
</dbReference>
<dbReference type="InterPro" id="IPR001279">
    <property type="entry name" value="Metallo-B-lactamas"/>
</dbReference>
<dbReference type="PANTHER" id="PTHR23131">
    <property type="entry name" value="ENDORIBONUCLEASE LACTB2"/>
    <property type="match status" value="1"/>
</dbReference>
<protein>
    <submittedName>
        <fullName evidence="2">MBL fold metallo-hydrolase</fullName>
    </submittedName>
</protein>
<evidence type="ECO:0000259" key="1">
    <source>
        <dbReference type="SMART" id="SM00849"/>
    </source>
</evidence>
<dbReference type="Pfam" id="PF21221">
    <property type="entry name" value="B_lactamase-like_C"/>
    <property type="match status" value="1"/>
</dbReference>
<dbReference type="InterPro" id="IPR048933">
    <property type="entry name" value="B_lactamase-like_C"/>
</dbReference>
<feature type="domain" description="Metallo-beta-lactamase" evidence="1">
    <location>
        <begin position="20"/>
        <end position="227"/>
    </location>
</feature>
<name>A0A345PJM4_9BACI</name>
<proteinExistence type="predicted"/>
<dbReference type="GO" id="GO:0016787">
    <property type="term" value="F:hydrolase activity"/>
    <property type="evidence" value="ECO:0007669"/>
    <property type="project" value="UniProtKB-KW"/>
</dbReference>
<dbReference type="OrthoDB" id="9761531at2"/>
<gene>
    <name evidence="2" type="ORF">CUC15_15250</name>
</gene>
<sequence>MLEQFGINSIKLDLPFRLNHVNSFIAEGTDGWTVIDAGLHNVETVKRWEQELDGKTVTNILVTHYHPDHFGYVGGLQQKTGASVSMSMVDADAGLNAWEDLYLDKLTDNYLLAGIPDDIANQMSSNTEEFISLVTPYPKINHYFQEGELIPFGMYEYEVIFTPGHSDGLITLYNKEKSMLLATDHILPNITPNISYWFHGDPNPLKTFLNSLAKIKKLDVDFVVPSHGQPFYGANDRIDEIIAHHDERLTHSLEIIADGCTVYEVCQELFPKIKNTHDKRFAIGETIAHLEYLYVKNECVREVKDGKYIYYI</sequence>
<evidence type="ECO:0000313" key="3">
    <source>
        <dbReference type="Proteomes" id="UP000253908"/>
    </source>
</evidence>
<dbReference type="InterPro" id="IPR036866">
    <property type="entry name" value="RibonucZ/Hydroxyglut_hydro"/>
</dbReference>
<evidence type="ECO:0000313" key="2">
    <source>
        <dbReference type="EMBL" id="AXI10204.1"/>
    </source>
</evidence>
<dbReference type="SMART" id="SM00849">
    <property type="entry name" value="Lactamase_B"/>
    <property type="match status" value="1"/>
</dbReference>
<dbReference type="EMBL" id="CP024848">
    <property type="protein sequence ID" value="AXI10204.1"/>
    <property type="molecule type" value="Genomic_DNA"/>
</dbReference>